<evidence type="ECO:0000256" key="3">
    <source>
        <dbReference type="ARBA" id="ARBA00023172"/>
    </source>
</evidence>
<sequence length="271" mass="31680">MRLKAMDIDHFYDDKIDEGYSAAYIRHMHNLLRQAFEQAVKWELIKSNPVVNAKPPKVKNPEKTTWNIEEVNRFLTTVKNKSYGIAYILAIFTGMRRGEILGLKWEDITFGNKKIHIKRSVSYVQNKGLLVKEPKTSKSKRQISISEHVINQLKTHKEKQLFTKDNMGYKYEDNDFVITTENGKPINPRNLLRQFYEMMEKAQVPRISFHDLRHTHATIMMEQGENPKVVSERLGHSRVAVTLDLYSHVSDDLQEKAATKFEQTLFNRNNS</sequence>
<dbReference type="Gene3D" id="1.10.150.130">
    <property type="match status" value="1"/>
</dbReference>
<gene>
    <name evidence="5" type="ORF">P4T90_05640</name>
</gene>
<evidence type="ECO:0000313" key="6">
    <source>
        <dbReference type="Proteomes" id="UP001341444"/>
    </source>
</evidence>
<comment type="similarity">
    <text evidence="1">Belongs to the 'phage' integrase family.</text>
</comment>
<dbReference type="PANTHER" id="PTHR30349:SF64">
    <property type="entry name" value="PROPHAGE INTEGRASE INTD-RELATED"/>
    <property type="match status" value="1"/>
</dbReference>
<dbReference type="RefSeq" id="WP_232317561.1">
    <property type="nucleotide sequence ID" value="NZ_JARMAB010000006.1"/>
</dbReference>
<dbReference type="PANTHER" id="PTHR30349">
    <property type="entry name" value="PHAGE INTEGRASE-RELATED"/>
    <property type="match status" value="1"/>
</dbReference>
<keyword evidence="3" id="KW-0233">DNA recombination</keyword>
<dbReference type="CDD" id="cd01189">
    <property type="entry name" value="INT_ICEBs1_C_like"/>
    <property type="match status" value="1"/>
</dbReference>
<evidence type="ECO:0000256" key="2">
    <source>
        <dbReference type="ARBA" id="ARBA00023125"/>
    </source>
</evidence>
<comment type="caution">
    <text evidence="5">The sequence shown here is derived from an EMBL/GenBank/DDBJ whole genome shotgun (WGS) entry which is preliminary data.</text>
</comment>
<feature type="domain" description="Tyr recombinase" evidence="4">
    <location>
        <begin position="59"/>
        <end position="259"/>
    </location>
</feature>
<evidence type="ECO:0000313" key="5">
    <source>
        <dbReference type="EMBL" id="MED1202574.1"/>
    </source>
</evidence>
<dbReference type="EMBL" id="JARMAB010000006">
    <property type="protein sequence ID" value="MED1202574.1"/>
    <property type="molecule type" value="Genomic_DNA"/>
</dbReference>
<dbReference type="Proteomes" id="UP001341444">
    <property type="component" value="Unassembled WGS sequence"/>
</dbReference>
<evidence type="ECO:0000256" key="1">
    <source>
        <dbReference type="ARBA" id="ARBA00008857"/>
    </source>
</evidence>
<accession>A0ABU6ME44</accession>
<name>A0ABU6ME44_9BACI</name>
<dbReference type="SUPFAM" id="SSF56349">
    <property type="entry name" value="DNA breaking-rejoining enzymes"/>
    <property type="match status" value="1"/>
</dbReference>
<dbReference type="Pfam" id="PF00589">
    <property type="entry name" value="Phage_integrase"/>
    <property type="match status" value="1"/>
</dbReference>
<dbReference type="InterPro" id="IPR050090">
    <property type="entry name" value="Tyrosine_recombinase_XerCD"/>
</dbReference>
<dbReference type="InterPro" id="IPR010998">
    <property type="entry name" value="Integrase_recombinase_N"/>
</dbReference>
<reference evidence="5 6" key="1">
    <citation type="submission" date="2023-03" db="EMBL/GenBank/DDBJ databases">
        <title>Bacillus Genome Sequencing.</title>
        <authorList>
            <person name="Dunlap C."/>
        </authorList>
    </citation>
    <scope>NUCLEOTIDE SEQUENCE [LARGE SCALE GENOMIC DNA]</scope>
    <source>
        <strain evidence="5 6">B-23453</strain>
    </source>
</reference>
<protein>
    <submittedName>
        <fullName evidence="5">Site-specific integrase</fullName>
    </submittedName>
</protein>
<dbReference type="Gene3D" id="1.10.443.10">
    <property type="entry name" value="Intergrase catalytic core"/>
    <property type="match status" value="1"/>
</dbReference>
<dbReference type="PROSITE" id="PS51898">
    <property type="entry name" value="TYR_RECOMBINASE"/>
    <property type="match status" value="1"/>
</dbReference>
<dbReference type="InterPro" id="IPR011010">
    <property type="entry name" value="DNA_brk_join_enz"/>
</dbReference>
<proteinExistence type="inferred from homology"/>
<keyword evidence="6" id="KW-1185">Reference proteome</keyword>
<evidence type="ECO:0000259" key="4">
    <source>
        <dbReference type="PROSITE" id="PS51898"/>
    </source>
</evidence>
<dbReference type="InterPro" id="IPR013762">
    <property type="entry name" value="Integrase-like_cat_sf"/>
</dbReference>
<organism evidence="5 6">
    <name type="scientific">Heyndrickxia acidicola</name>
    <dbReference type="NCBI Taxonomy" id="209389"/>
    <lineage>
        <taxon>Bacteria</taxon>
        <taxon>Bacillati</taxon>
        <taxon>Bacillota</taxon>
        <taxon>Bacilli</taxon>
        <taxon>Bacillales</taxon>
        <taxon>Bacillaceae</taxon>
        <taxon>Heyndrickxia</taxon>
    </lineage>
</organism>
<keyword evidence="2" id="KW-0238">DNA-binding</keyword>
<dbReference type="InterPro" id="IPR002104">
    <property type="entry name" value="Integrase_catalytic"/>
</dbReference>